<organism evidence="1 2">
    <name type="scientific">Cerasicoccus arenae</name>
    <dbReference type="NCBI Taxonomy" id="424488"/>
    <lineage>
        <taxon>Bacteria</taxon>
        <taxon>Pseudomonadati</taxon>
        <taxon>Verrucomicrobiota</taxon>
        <taxon>Opitutia</taxon>
        <taxon>Puniceicoccales</taxon>
        <taxon>Cerasicoccaceae</taxon>
        <taxon>Cerasicoccus</taxon>
    </lineage>
</organism>
<evidence type="ECO:0000313" key="1">
    <source>
        <dbReference type="EMBL" id="GHC12054.1"/>
    </source>
</evidence>
<sequence length="104" mass="11938">MIFCLRYEWIKTNQSDRRKGYVMPTKKKTAAKAVENSPMEAEEGRRPDFVIYQSEVLGPDKKRLIQLGVAWKHFNGNGINIKLDALPIRAFDGQLVAFPAKERT</sequence>
<name>A0A8J3DF10_9BACT</name>
<keyword evidence="2" id="KW-1185">Reference proteome</keyword>
<comment type="caution">
    <text evidence="1">The sequence shown here is derived from an EMBL/GenBank/DDBJ whole genome shotgun (WGS) entry which is preliminary data.</text>
</comment>
<reference evidence="1" key="1">
    <citation type="journal article" date="2014" name="Int. J. Syst. Evol. Microbiol.">
        <title>Complete genome sequence of Corynebacterium casei LMG S-19264T (=DSM 44701T), isolated from a smear-ripened cheese.</title>
        <authorList>
            <consortium name="US DOE Joint Genome Institute (JGI-PGF)"/>
            <person name="Walter F."/>
            <person name="Albersmeier A."/>
            <person name="Kalinowski J."/>
            <person name="Ruckert C."/>
        </authorList>
    </citation>
    <scope>NUCLEOTIDE SEQUENCE</scope>
    <source>
        <strain evidence="1">KCTC 12870</strain>
    </source>
</reference>
<dbReference type="Proteomes" id="UP000642829">
    <property type="component" value="Unassembled WGS sequence"/>
</dbReference>
<accession>A0A8J3DF10</accession>
<proteinExistence type="predicted"/>
<protein>
    <submittedName>
        <fullName evidence="1">Uncharacterized protein</fullName>
    </submittedName>
</protein>
<gene>
    <name evidence="1" type="ORF">GCM10007047_31820</name>
</gene>
<dbReference type="AlphaFoldDB" id="A0A8J3DF10"/>
<dbReference type="EMBL" id="BMXG01000027">
    <property type="protein sequence ID" value="GHC12054.1"/>
    <property type="molecule type" value="Genomic_DNA"/>
</dbReference>
<reference evidence="1" key="2">
    <citation type="submission" date="2020-09" db="EMBL/GenBank/DDBJ databases">
        <authorList>
            <person name="Sun Q."/>
            <person name="Kim S."/>
        </authorList>
    </citation>
    <scope>NUCLEOTIDE SEQUENCE</scope>
    <source>
        <strain evidence="1">KCTC 12870</strain>
    </source>
</reference>
<evidence type="ECO:0000313" key="2">
    <source>
        <dbReference type="Proteomes" id="UP000642829"/>
    </source>
</evidence>